<feature type="transmembrane region" description="Helical" evidence="2">
    <location>
        <begin position="123"/>
        <end position="147"/>
    </location>
</feature>
<feature type="transmembrane region" description="Helical" evidence="2">
    <location>
        <begin position="99"/>
        <end position="117"/>
    </location>
</feature>
<sequence>MEALPVDLSSPSIKFYLALVRLQVLTPLSLLINIASILVCALVANPSIREVSRLHPTAITPNSHAMAIYVGIIWLGQIGYCVLLVLARKDETKRAMVSAVGLALVFGNIVMALWAIAFVMQWFLLSTILLGILLLLLCFSNVALLVYHPPVSSRPLDTALIHAPMRFYFILPFSILFPLSLFITLGLWYTPTPPGPPTDPAAYHATAAFGVVLGTNLFSLLVIALHRDIIWCIAATWIAVSLWSAMPKPASVSITAITFTALHPLALILSLIYERFYSRKRPNQVALVGDERGLYVTPTPDPTPANFNNQARPAEIPNGPSEIDEETWG</sequence>
<keyword evidence="2" id="KW-0812">Transmembrane</keyword>
<name>A0A409WKN9_PSICY</name>
<dbReference type="PANTHER" id="PTHR37992">
    <property type="entry name" value="EXPRESSED PROTEIN"/>
    <property type="match status" value="1"/>
</dbReference>
<protein>
    <submittedName>
        <fullName evidence="3">Uncharacterized protein</fullName>
    </submittedName>
</protein>
<organism evidence="3 4">
    <name type="scientific">Psilocybe cyanescens</name>
    <dbReference type="NCBI Taxonomy" id="93625"/>
    <lineage>
        <taxon>Eukaryota</taxon>
        <taxon>Fungi</taxon>
        <taxon>Dikarya</taxon>
        <taxon>Basidiomycota</taxon>
        <taxon>Agaricomycotina</taxon>
        <taxon>Agaricomycetes</taxon>
        <taxon>Agaricomycetidae</taxon>
        <taxon>Agaricales</taxon>
        <taxon>Agaricineae</taxon>
        <taxon>Strophariaceae</taxon>
        <taxon>Psilocybe</taxon>
    </lineage>
</organism>
<evidence type="ECO:0000256" key="2">
    <source>
        <dbReference type="SAM" id="Phobius"/>
    </source>
</evidence>
<keyword evidence="2" id="KW-0472">Membrane</keyword>
<dbReference type="PANTHER" id="PTHR37992:SF1">
    <property type="entry name" value="DUF1774-DOMAIN-CONTAINING PROTEIN"/>
    <property type="match status" value="1"/>
</dbReference>
<feature type="transmembrane region" description="Helical" evidence="2">
    <location>
        <begin position="64"/>
        <end position="87"/>
    </location>
</feature>
<evidence type="ECO:0000313" key="3">
    <source>
        <dbReference type="EMBL" id="PPQ79077.1"/>
    </source>
</evidence>
<dbReference type="Proteomes" id="UP000283269">
    <property type="component" value="Unassembled WGS sequence"/>
</dbReference>
<feature type="transmembrane region" description="Helical" evidence="2">
    <location>
        <begin position="167"/>
        <end position="189"/>
    </location>
</feature>
<feature type="transmembrane region" description="Helical" evidence="2">
    <location>
        <begin position="229"/>
        <end position="246"/>
    </location>
</feature>
<evidence type="ECO:0000313" key="4">
    <source>
        <dbReference type="Proteomes" id="UP000283269"/>
    </source>
</evidence>
<feature type="transmembrane region" description="Helical" evidence="2">
    <location>
        <begin position="201"/>
        <end position="222"/>
    </location>
</feature>
<proteinExistence type="predicted"/>
<dbReference type="InParanoid" id="A0A409WKN9"/>
<dbReference type="OrthoDB" id="3342455at2759"/>
<dbReference type="STRING" id="93625.A0A409WKN9"/>
<feature type="transmembrane region" description="Helical" evidence="2">
    <location>
        <begin position="252"/>
        <end position="273"/>
    </location>
</feature>
<gene>
    <name evidence="3" type="ORF">CVT25_002302</name>
</gene>
<dbReference type="InterPro" id="IPR013920">
    <property type="entry name" value="DUF1774_fun"/>
</dbReference>
<reference evidence="3 4" key="1">
    <citation type="journal article" date="2018" name="Evol. Lett.">
        <title>Horizontal gene cluster transfer increased hallucinogenic mushroom diversity.</title>
        <authorList>
            <person name="Reynolds H.T."/>
            <person name="Vijayakumar V."/>
            <person name="Gluck-Thaler E."/>
            <person name="Korotkin H.B."/>
            <person name="Matheny P.B."/>
            <person name="Slot J.C."/>
        </authorList>
    </citation>
    <scope>NUCLEOTIDE SEQUENCE [LARGE SCALE GENOMIC DNA]</scope>
    <source>
        <strain evidence="3 4">2631</strain>
    </source>
</reference>
<keyword evidence="2" id="KW-1133">Transmembrane helix</keyword>
<keyword evidence="4" id="KW-1185">Reference proteome</keyword>
<dbReference type="AlphaFoldDB" id="A0A409WKN9"/>
<feature type="region of interest" description="Disordered" evidence="1">
    <location>
        <begin position="299"/>
        <end position="329"/>
    </location>
</feature>
<feature type="transmembrane region" description="Helical" evidence="2">
    <location>
        <begin position="24"/>
        <end position="44"/>
    </location>
</feature>
<comment type="caution">
    <text evidence="3">The sequence shown here is derived from an EMBL/GenBank/DDBJ whole genome shotgun (WGS) entry which is preliminary data.</text>
</comment>
<accession>A0A409WKN9</accession>
<dbReference type="EMBL" id="NHYD01003394">
    <property type="protein sequence ID" value="PPQ79077.1"/>
    <property type="molecule type" value="Genomic_DNA"/>
</dbReference>
<evidence type="ECO:0000256" key="1">
    <source>
        <dbReference type="SAM" id="MobiDB-lite"/>
    </source>
</evidence>